<evidence type="ECO:0000256" key="1">
    <source>
        <dbReference type="SAM" id="Phobius"/>
    </source>
</evidence>
<keyword evidence="1" id="KW-0472">Membrane</keyword>
<name>W4GPK0_APHAT</name>
<protein>
    <submittedName>
        <fullName evidence="2">Uncharacterized protein</fullName>
    </submittedName>
</protein>
<reference evidence="2" key="1">
    <citation type="submission" date="2013-12" db="EMBL/GenBank/DDBJ databases">
        <title>The Genome Sequence of Aphanomyces astaci APO3.</title>
        <authorList>
            <consortium name="The Broad Institute Genomics Platform"/>
            <person name="Russ C."/>
            <person name="Tyler B."/>
            <person name="van West P."/>
            <person name="Dieguez-Uribeondo J."/>
            <person name="Young S.K."/>
            <person name="Zeng Q."/>
            <person name="Gargeya S."/>
            <person name="Fitzgerald M."/>
            <person name="Abouelleil A."/>
            <person name="Alvarado L."/>
            <person name="Chapman S.B."/>
            <person name="Gainer-Dewar J."/>
            <person name="Goldberg J."/>
            <person name="Griggs A."/>
            <person name="Gujja S."/>
            <person name="Hansen M."/>
            <person name="Howarth C."/>
            <person name="Imamovic A."/>
            <person name="Ireland A."/>
            <person name="Larimer J."/>
            <person name="McCowan C."/>
            <person name="Murphy C."/>
            <person name="Pearson M."/>
            <person name="Poon T.W."/>
            <person name="Priest M."/>
            <person name="Roberts A."/>
            <person name="Saif S."/>
            <person name="Shea T."/>
            <person name="Sykes S."/>
            <person name="Wortman J."/>
            <person name="Nusbaum C."/>
            <person name="Birren B."/>
        </authorList>
    </citation>
    <scope>NUCLEOTIDE SEQUENCE [LARGE SCALE GENOMIC DNA]</scope>
    <source>
        <strain evidence="2">APO3</strain>
    </source>
</reference>
<dbReference type="AlphaFoldDB" id="W4GPK0"/>
<proteinExistence type="predicted"/>
<gene>
    <name evidence="2" type="ORF">H257_06072</name>
</gene>
<dbReference type="EMBL" id="KI913124">
    <property type="protein sequence ID" value="ETV81617.1"/>
    <property type="molecule type" value="Genomic_DNA"/>
</dbReference>
<keyword evidence="1" id="KW-0812">Transmembrane</keyword>
<keyword evidence="1" id="KW-1133">Transmembrane helix</keyword>
<organism evidence="2">
    <name type="scientific">Aphanomyces astaci</name>
    <name type="common">Crayfish plague agent</name>
    <dbReference type="NCBI Taxonomy" id="112090"/>
    <lineage>
        <taxon>Eukaryota</taxon>
        <taxon>Sar</taxon>
        <taxon>Stramenopiles</taxon>
        <taxon>Oomycota</taxon>
        <taxon>Saprolegniomycetes</taxon>
        <taxon>Saprolegniales</taxon>
        <taxon>Verrucalvaceae</taxon>
        <taxon>Aphanomyces</taxon>
    </lineage>
</organism>
<evidence type="ECO:0000313" key="2">
    <source>
        <dbReference type="EMBL" id="ETV81617.1"/>
    </source>
</evidence>
<accession>W4GPK0</accession>
<dbReference type="OrthoDB" id="10454921at2759"/>
<feature type="transmembrane region" description="Helical" evidence="1">
    <location>
        <begin position="57"/>
        <end position="78"/>
    </location>
</feature>
<dbReference type="RefSeq" id="XP_009829475.1">
    <property type="nucleotide sequence ID" value="XM_009831173.1"/>
</dbReference>
<dbReference type="GeneID" id="20808068"/>
<sequence length="104" mass="10780">MPPSYAASSYVLLVATMASIHSVATATTNSSLLFTNATAPVVTLPVSETTSAGLPGVVYAGVAIGVLAIAGFFAECCLHKRSYWAKRHEINAGLNTNLPSNRVV</sequence>
<dbReference type="VEuPathDB" id="FungiDB:H257_06072"/>